<evidence type="ECO:0008006" key="3">
    <source>
        <dbReference type="Google" id="ProtNLM"/>
    </source>
</evidence>
<keyword evidence="2" id="KW-1185">Reference proteome</keyword>
<dbReference type="RefSeq" id="WP_216878687.1">
    <property type="nucleotide sequence ID" value="NZ_JAERQM010000008.1"/>
</dbReference>
<protein>
    <recommendedName>
        <fullName evidence="3">Solute-binding protein family 5 domain-containing protein</fullName>
    </recommendedName>
</protein>
<comment type="caution">
    <text evidence="1">The sequence shown here is derived from an EMBL/GenBank/DDBJ whole genome shotgun (WGS) entry which is preliminary data.</text>
</comment>
<accession>A0ABS6HFX8</accession>
<proteinExistence type="predicted"/>
<sequence length="105" mass="12040">MNYAGYYADPNNWAGEILHSNRQRGSNASYYTNPEVDRLLDEALATPDQAKREPLYQQVARISSEDAAAIFIHNTKWYGPFRKNVSGVRFCPIGDGQEMRWLRVT</sequence>
<dbReference type="Proteomes" id="UP000689967">
    <property type="component" value="Unassembled WGS sequence"/>
</dbReference>
<organism evidence="1 2">
    <name type="scientific">Falsiroseomonas oleicola</name>
    <dbReference type="NCBI Taxonomy" id="2801474"/>
    <lineage>
        <taxon>Bacteria</taxon>
        <taxon>Pseudomonadati</taxon>
        <taxon>Pseudomonadota</taxon>
        <taxon>Alphaproteobacteria</taxon>
        <taxon>Acetobacterales</taxon>
        <taxon>Roseomonadaceae</taxon>
        <taxon>Falsiroseomonas</taxon>
    </lineage>
</organism>
<name>A0ABS6HFX8_9PROT</name>
<gene>
    <name evidence="1" type="ORF">JJQ90_23330</name>
</gene>
<dbReference type="EMBL" id="JAERQM010000008">
    <property type="protein sequence ID" value="MBU8546672.1"/>
    <property type="molecule type" value="Genomic_DNA"/>
</dbReference>
<evidence type="ECO:0000313" key="2">
    <source>
        <dbReference type="Proteomes" id="UP000689967"/>
    </source>
</evidence>
<reference evidence="1 2" key="1">
    <citation type="submission" date="2021-01" db="EMBL/GenBank/DDBJ databases">
        <title>Roseomonas sp. nov, a bacterium isolated from an oil production mixture in Yumen Oilfield.</title>
        <authorList>
            <person name="Wu D."/>
        </authorList>
    </citation>
    <scope>NUCLEOTIDE SEQUENCE [LARGE SCALE GENOMIC DNA]</scope>
    <source>
        <strain evidence="1 2">ROY-5-3</strain>
    </source>
</reference>
<evidence type="ECO:0000313" key="1">
    <source>
        <dbReference type="EMBL" id="MBU8546672.1"/>
    </source>
</evidence>